<dbReference type="GO" id="GO:0022857">
    <property type="term" value="F:transmembrane transporter activity"/>
    <property type="evidence" value="ECO:0007669"/>
    <property type="project" value="InterPro"/>
</dbReference>
<dbReference type="SUPFAM" id="SSF103473">
    <property type="entry name" value="MFS general substrate transporter"/>
    <property type="match status" value="1"/>
</dbReference>
<keyword evidence="7 8" id="KW-0472">Membrane</keyword>
<evidence type="ECO:0000313" key="10">
    <source>
        <dbReference type="EMBL" id="GAV25385.1"/>
    </source>
</evidence>
<feature type="transmembrane region" description="Helical" evidence="8">
    <location>
        <begin position="106"/>
        <end position="128"/>
    </location>
</feature>
<dbReference type="OrthoDB" id="102502at2"/>
<dbReference type="Gene3D" id="1.20.1720.10">
    <property type="entry name" value="Multidrug resistance protein D"/>
    <property type="match status" value="1"/>
</dbReference>
<evidence type="ECO:0000256" key="3">
    <source>
        <dbReference type="ARBA" id="ARBA00022448"/>
    </source>
</evidence>
<evidence type="ECO:0000256" key="1">
    <source>
        <dbReference type="ARBA" id="ARBA00004651"/>
    </source>
</evidence>
<sequence>MEYQRHNFGENKWLTMFVVVIGTFMAILDTSIVNIAIPKMMQVFAVGTEEIQWVLTGYMLVMGVVIPVTGYLGDTYGYKRLYIAALFFFTLGSALCGFAWSNNSMIAARVVQAIGGGMMMPASMTIIFNTFPKEERGMALGIWGISVMVAPAIGPTLSGYLVEYFNWRLIFTINIPIGLFGMVMAVLFLKESVRRPHATFDLPGFITSSVGFFALLLALSKGTDWGWSSAKILFLFWLSALSLTLFAYFELKSPEPLLDLSVLKNPTFSMSLIITMINTMGLFGGLFLFPIFFENLRGYPPMDTGLIMLPAALASGLVMPIAGRLFDRFGAKPVVLFGLTLAIISSYGLSLTHINTELWWLQTLLIIRAMGIGFSMMPVNTAGMNALPNYQVGRASAINNTLRQVSSSLGVAIITTITQQRVAFHTARMVEGLNQASPVFQDTVNFLKSGLSIMGVSPLVSVKGAMGVIAMRLYQVAYAKAITDAILVTAFIMVFGVILTFFLKEERKPQEEKEKLPVAEF</sequence>
<keyword evidence="5 8" id="KW-0812">Transmembrane</keyword>
<dbReference type="RefSeq" id="WP_075865542.1">
    <property type="nucleotide sequence ID" value="NZ_BDJL01000038.1"/>
</dbReference>
<feature type="transmembrane region" description="Helical" evidence="8">
    <location>
        <begin position="232"/>
        <end position="251"/>
    </location>
</feature>
<feature type="transmembrane region" description="Helical" evidence="8">
    <location>
        <begin position="200"/>
        <end position="220"/>
    </location>
</feature>
<feature type="transmembrane region" description="Helical" evidence="8">
    <location>
        <begin position="167"/>
        <end position="188"/>
    </location>
</feature>
<evidence type="ECO:0000259" key="9">
    <source>
        <dbReference type="PROSITE" id="PS50850"/>
    </source>
</evidence>
<dbReference type="NCBIfam" id="TIGR00711">
    <property type="entry name" value="efflux_EmrB"/>
    <property type="match status" value="1"/>
</dbReference>
<dbReference type="AlphaFoldDB" id="A0A1L8D2G8"/>
<feature type="transmembrane region" description="Helical" evidence="8">
    <location>
        <begin position="272"/>
        <end position="293"/>
    </location>
</feature>
<keyword evidence="6 8" id="KW-1133">Transmembrane helix</keyword>
<feature type="transmembrane region" description="Helical" evidence="8">
    <location>
        <begin position="12"/>
        <end position="33"/>
    </location>
</feature>
<dbReference type="CDD" id="cd17503">
    <property type="entry name" value="MFS_LmrB_MDR_like"/>
    <property type="match status" value="1"/>
</dbReference>
<feature type="transmembrane region" description="Helical" evidence="8">
    <location>
        <begin position="140"/>
        <end position="161"/>
    </location>
</feature>
<dbReference type="GO" id="GO:0005886">
    <property type="term" value="C:plasma membrane"/>
    <property type="evidence" value="ECO:0007669"/>
    <property type="project" value="UniProtKB-SubCell"/>
</dbReference>
<dbReference type="InterPro" id="IPR036259">
    <property type="entry name" value="MFS_trans_sf"/>
</dbReference>
<feature type="transmembrane region" description="Helical" evidence="8">
    <location>
        <begin position="81"/>
        <end position="100"/>
    </location>
</feature>
<comment type="subcellular location">
    <subcellularLocation>
        <location evidence="1">Cell membrane</location>
        <topology evidence="1">Multi-pass membrane protein</topology>
    </subcellularLocation>
</comment>
<dbReference type="EMBL" id="BDJL01000038">
    <property type="protein sequence ID" value="GAV25385.1"/>
    <property type="molecule type" value="Genomic_DNA"/>
</dbReference>
<comment type="similarity">
    <text evidence="2">Belongs to the major facilitator superfamily. EmrB family.</text>
</comment>
<name>A0A1L8D2G8_9THEO</name>
<accession>A0A1L8D2G8</accession>
<keyword evidence="11" id="KW-1185">Reference proteome</keyword>
<feature type="transmembrane region" description="Helical" evidence="8">
    <location>
        <begin position="53"/>
        <end position="72"/>
    </location>
</feature>
<evidence type="ECO:0000256" key="2">
    <source>
        <dbReference type="ARBA" id="ARBA00008537"/>
    </source>
</evidence>
<reference evidence="11" key="1">
    <citation type="submission" date="2016-12" db="EMBL/GenBank/DDBJ databases">
        <title>Draft Genome Sequences od Carboxydothermus pertinax and islandicus, Hydrogenogenic Carboxydotrophic Bacteria.</title>
        <authorList>
            <person name="Fukuyama Y."/>
            <person name="Ohmae K."/>
            <person name="Yoneda Y."/>
            <person name="Yoshida T."/>
            <person name="Sako Y."/>
        </authorList>
    </citation>
    <scope>NUCLEOTIDE SEQUENCE [LARGE SCALE GENOMIC DNA]</scope>
    <source>
        <strain evidence="11">SET</strain>
    </source>
</reference>
<evidence type="ECO:0000256" key="5">
    <source>
        <dbReference type="ARBA" id="ARBA00022692"/>
    </source>
</evidence>
<evidence type="ECO:0000256" key="8">
    <source>
        <dbReference type="SAM" id="Phobius"/>
    </source>
</evidence>
<dbReference type="Proteomes" id="UP000187338">
    <property type="component" value="Unassembled WGS sequence"/>
</dbReference>
<evidence type="ECO:0000256" key="4">
    <source>
        <dbReference type="ARBA" id="ARBA00022475"/>
    </source>
</evidence>
<evidence type="ECO:0000256" key="6">
    <source>
        <dbReference type="ARBA" id="ARBA00022989"/>
    </source>
</evidence>
<gene>
    <name evidence="10" type="ORF">ciss_13180</name>
</gene>
<organism evidence="10 11">
    <name type="scientific">Carboxydothermus islandicus</name>
    <dbReference type="NCBI Taxonomy" id="661089"/>
    <lineage>
        <taxon>Bacteria</taxon>
        <taxon>Bacillati</taxon>
        <taxon>Bacillota</taxon>
        <taxon>Clostridia</taxon>
        <taxon>Thermoanaerobacterales</taxon>
        <taxon>Thermoanaerobacteraceae</taxon>
        <taxon>Carboxydothermus</taxon>
    </lineage>
</organism>
<keyword evidence="3" id="KW-0813">Transport</keyword>
<dbReference type="InterPro" id="IPR004638">
    <property type="entry name" value="EmrB-like"/>
</dbReference>
<dbReference type="PANTHER" id="PTHR42718:SF9">
    <property type="entry name" value="MAJOR FACILITATOR SUPERFAMILY MULTIDRUG TRANSPORTER MFSC"/>
    <property type="match status" value="1"/>
</dbReference>
<dbReference type="InterPro" id="IPR020846">
    <property type="entry name" value="MFS_dom"/>
</dbReference>
<dbReference type="PANTHER" id="PTHR42718">
    <property type="entry name" value="MAJOR FACILITATOR SUPERFAMILY MULTIDRUG TRANSPORTER MFSC"/>
    <property type="match status" value="1"/>
</dbReference>
<dbReference type="STRING" id="661089.ciss_13180"/>
<keyword evidence="4" id="KW-1003">Cell membrane</keyword>
<proteinExistence type="inferred from homology"/>
<dbReference type="PROSITE" id="PS50850">
    <property type="entry name" value="MFS"/>
    <property type="match status" value="1"/>
</dbReference>
<dbReference type="InterPro" id="IPR011701">
    <property type="entry name" value="MFS"/>
</dbReference>
<comment type="caution">
    <text evidence="10">The sequence shown here is derived from an EMBL/GenBank/DDBJ whole genome shotgun (WGS) entry which is preliminary data.</text>
</comment>
<feature type="transmembrane region" description="Helical" evidence="8">
    <location>
        <begin position="451"/>
        <end position="473"/>
    </location>
</feature>
<evidence type="ECO:0000256" key="7">
    <source>
        <dbReference type="ARBA" id="ARBA00023136"/>
    </source>
</evidence>
<feature type="transmembrane region" description="Helical" evidence="8">
    <location>
        <begin position="358"/>
        <end position="377"/>
    </location>
</feature>
<feature type="transmembrane region" description="Helical" evidence="8">
    <location>
        <begin position="485"/>
        <end position="503"/>
    </location>
</feature>
<dbReference type="Gene3D" id="1.20.1250.20">
    <property type="entry name" value="MFS general substrate transporter like domains"/>
    <property type="match status" value="1"/>
</dbReference>
<feature type="domain" description="Major facilitator superfamily (MFS) profile" evidence="9">
    <location>
        <begin position="15"/>
        <end position="508"/>
    </location>
</feature>
<feature type="transmembrane region" description="Helical" evidence="8">
    <location>
        <begin position="305"/>
        <end position="322"/>
    </location>
</feature>
<dbReference type="Pfam" id="PF07690">
    <property type="entry name" value="MFS_1"/>
    <property type="match status" value="1"/>
</dbReference>
<dbReference type="PRINTS" id="PR01036">
    <property type="entry name" value="TCRTETB"/>
</dbReference>
<feature type="transmembrane region" description="Helical" evidence="8">
    <location>
        <begin position="334"/>
        <end position="352"/>
    </location>
</feature>
<evidence type="ECO:0000313" key="11">
    <source>
        <dbReference type="Proteomes" id="UP000187338"/>
    </source>
</evidence>
<protein>
    <submittedName>
        <fullName evidence="10">MFS transporter</fullName>
    </submittedName>
</protein>